<dbReference type="EMBL" id="PDUG01000003">
    <property type="protein sequence ID" value="PIC42023.1"/>
    <property type="molecule type" value="Genomic_DNA"/>
</dbReference>
<dbReference type="GO" id="GO:0045121">
    <property type="term" value="C:membrane raft"/>
    <property type="evidence" value="ECO:0007669"/>
    <property type="project" value="TreeGrafter"/>
</dbReference>
<dbReference type="Proteomes" id="UP000230233">
    <property type="component" value="Chromosome III"/>
</dbReference>
<dbReference type="InterPro" id="IPR056711">
    <property type="entry name" value="DUF7809"/>
</dbReference>
<organism evidence="2 3">
    <name type="scientific">Caenorhabditis nigoni</name>
    <dbReference type="NCBI Taxonomy" id="1611254"/>
    <lineage>
        <taxon>Eukaryota</taxon>
        <taxon>Metazoa</taxon>
        <taxon>Ecdysozoa</taxon>
        <taxon>Nematoda</taxon>
        <taxon>Chromadorea</taxon>
        <taxon>Rhabditida</taxon>
        <taxon>Rhabditina</taxon>
        <taxon>Rhabditomorpha</taxon>
        <taxon>Rhabditoidea</taxon>
        <taxon>Rhabditidae</taxon>
        <taxon>Peloderinae</taxon>
        <taxon>Caenorhabditis</taxon>
    </lineage>
</organism>
<dbReference type="Pfam" id="PF25100">
    <property type="entry name" value="DUF7809"/>
    <property type="match status" value="1"/>
</dbReference>
<dbReference type="PANTHER" id="PTHR21447">
    <property type="entry name" value="RING-TYPE DOMAIN-CONTAINING PROTEIN-RELATED"/>
    <property type="match status" value="1"/>
</dbReference>
<dbReference type="PANTHER" id="PTHR21447:SF13">
    <property type="entry name" value="RING-TYPE DOMAIN-CONTAINING PROTEIN"/>
    <property type="match status" value="1"/>
</dbReference>
<feature type="domain" description="DUF7809" evidence="1">
    <location>
        <begin position="92"/>
        <end position="207"/>
    </location>
</feature>
<gene>
    <name evidence="2" type="primary">Cnig_chr_III.g9232</name>
    <name evidence="2" type="ORF">B9Z55_009232</name>
</gene>
<evidence type="ECO:0000313" key="3">
    <source>
        <dbReference type="Proteomes" id="UP000230233"/>
    </source>
</evidence>
<evidence type="ECO:0000313" key="2">
    <source>
        <dbReference type="EMBL" id="PIC42023.1"/>
    </source>
</evidence>
<proteinExistence type="predicted"/>
<reference evidence="3" key="1">
    <citation type="submission" date="2017-10" db="EMBL/GenBank/DDBJ databases">
        <title>Rapid genome shrinkage in a self-fertile nematode reveals novel sperm competition proteins.</title>
        <authorList>
            <person name="Yin D."/>
            <person name="Schwarz E.M."/>
            <person name="Thomas C.G."/>
            <person name="Felde R.L."/>
            <person name="Korf I.F."/>
            <person name="Cutter A.D."/>
            <person name="Schartner C.M."/>
            <person name="Ralston E.J."/>
            <person name="Meyer B.J."/>
            <person name="Haag E.S."/>
        </authorList>
    </citation>
    <scope>NUCLEOTIDE SEQUENCE [LARGE SCALE GENOMIC DNA]</scope>
    <source>
        <strain evidence="3">JU1422</strain>
    </source>
</reference>
<evidence type="ECO:0000259" key="1">
    <source>
        <dbReference type="Pfam" id="PF25100"/>
    </source>
</evidence>
<dbReference type="GO" id="GO:0045087">
    <property type="term" value="P:innate immune response"/>
    <property type="evidence" value="ECO:0007669"/>
    <property type="project" value="TreeGrafter"/>
</dbReference>
<accession>A0A2G5URF1</accession>
<sequence length="208" mass="24655">MSDESIRRYIPQKLLQSVKAAGRNHKNDEKVVHAILSNSDDMLRMYGTARELLLNLRRFQNFPLSHRYFGFDSKEPYSTIPVVYENMDGVPFMNKADAFCLLQNLVVKDFLETPKSFALFRSMQAILLKSHEEKIKGICEFFKYDKAWWGRMQHGFSSIQKQAVVKVESLRQIHNFMSEEWSYENALKMFKIMLPVWNQQEYCEFEKD</sequence>
<dbReference type="AlphaFoldDB" id="A0A2G5URF1"/>
<protein>
    <recommendedName>
        <fullName evidence="1">DUF7809 domain-containing protein</fullName>
    </recommendedName>
</protein>
<name>A0A2G5URF1_9PELO</name>
<comment type="caution">
    <text evidence="2">The sequence shown here is derived from an EMBL/GenBank/DDBJ whole genome shotgun (WGS) entry which is preliminary data.</text>
</comment>
<keyword evidence="3" id="KW-1185">Reference proteome</keyword>